<dbReference type="Proteomes" id="UP000664164">
    <property type="component" value="Unassembled WGS sequence"/>
</dbReference>
<proteinExistence type="predicted"/>
<gene>
    <name evidence="1" type="ORF">J1902_08810</name>
</gene>
<reference evidence="1" key="1">
    <citation type="submission" date="2021-03" db="EMBL/GenBank/DDBJ databases">
        <title>A new species, PO-11, isolated from a karst cave deposit.</title>
        <authorList>
            <person name="Zhaoxiaoyong W."/>
        </authorList>
    </citation>
    <scope>NUCLEOTIDE SEQUENCE</scope>
    <source>
        <strain evidence="1">PO-11</strain>
    </source>
</reference>
<comment type="caution">
    <text evidence="1">The sequence shown here is derived from an EMBL/GenBank/DDBJ whole genome shotgun (WGS) entry which is preliminary data.</text>
</comment>
<evidence type="ECO:0000313" key="2">
    <source>
        <dbReference type="Proteomes" id="UP000664164"/>
    </source>
</evidence>
<sequence length="310" mass="33614">MALEQEQIEPILHTVRTWLSHENITGLTVGPKTINGQETEQLAVVVHVVKKKRPEELGIDDLVVPPFVEVHVQDDAAGPPRVEQVATDVIETGQIRLSVLNEKVRPTPGGYQVSAPAGWFAEGTGTLGVNMVWGGRFRMLTNNHVISKNGTRGPTVYQPDWALWGNSLSDVAGYVNVVTYANRSEPNPTFNSTDFAWCNMTADNGDRAIHGIGTPTGYRPPLVKEAVSWIGKQTAVVQHATITSKSGQFVMEFLPGRWAWFENCLSFSGGTVIDGDSGSAIVATDDMQVVGLIFASNSQHRGFGVRIPGP</sequence>
<accession>A0A939HII3</accession>
<organism evidence="1 2">
    <name type="scientific">Arthrobacter cavernae</name>
    <dbReference type="NCBI Taxonomy" id="2817681"/>
    <lineage>
        <taxon>Bacteria</taxon>
        <taxon>Bacillati</taxon>
        <taxon>Actinomycetota</taxon>
        <taxon>Actinomycetes</taxon>
        <taxon>Micrococcales</taxon>
        <taxon>Micrococcaceae</taxon>
        <taxon>Arthrobacter</taxon>
    </lineage>
</organism>
<dbReference type="SUPFAM" id="SSF50494">
    <property type="entry name" value="Trypsin-like serine proteases"/>
    <property type="match status" value="1"/>
</dbReference>
<protein>
    <recommendedName>
        <fullName evidence="3">Serine protease</fullName>
    </recommendedName>
</protein>
<dbReference type="InterPro" id="IPR009003">
    <property type="entry name" value="Peptidase_S1_PA"/>
</dbReference>
<keyword evidence="2" id="KW-1185">Reference proteome</keyword>
<dbReference type="RefSeq" id="WP_207615877.1">
    <property type="nucleotide sequence ID" value="NZ_JAFNLL010000017.1"/>
</dbReference>
<dbReference type="AlphaFoldDB" id="A0A939HII3"/>
<evidence type="ECO:0008006" key="3">
    <source>
        <dbReference type="Google" id="ProtNLM"/>
    </source>
</evidence>
<dbReference type="EMBL" id="JAFNLL010000017">
    <property type="protein sequence ID" value="MBO1268070.1"/>
    <property type="molecule type" value="Genomic_DNA"/>
</dbReference>
<evidence type="ECO:0000313" key="1">
    <source>
        <dbReference type="EMBL" id="MBO1268070.1"/>
    </source>
</evidence>
<name>A0A939HII3_9MICC</name>